<dbReference type="InterPro" id="IPR005467">
    <property type="entry name" value="His_kinase_dom"/>
</dbReference>
<evidence type="ECO:0000256" key="3">
    <source>
        <dbReference type="ARBA" id="ARBA00022553"/>
    </source>
</evidence>
<dbReference type="EC" id="2.7.13.3" evidence="2"/>
<dbReference type="Pfam" id="PF00512">
    <property type="entry name" value="HisKA"/>
    <property type="match status" value="1"/>
</dbReference>
<dbReference type="RefSeq" id="WP_052514863.1">
    <property type="nucleotide sequence ID" value="NZ_AZAC01000004.1"/>
</dbReference>
<reference evidence="6 7" key="1">
    <citation type="submission" date="2013-11" db="EMBL/GenBank/DDBJ databases">
        <title>Metagenomic analysis of a methanogenic consortium involved in long chain n-alkane degradation.</title>
        <authorList>
            <person name="Davidova I.A."/>
            <person name="Callaghan A.V."/>
            <person name="Wawrik B."/>
            <person name="Pruitt S."/>
            <person name="Marks C."/>
            <person name="Duncan K.E."/>
            <person name="Suflita J.M."/>
        </authorList>
    </citation>
    <scope>NUCLEOTIDE SEQUENCE [LARGE SCALE GENOMIC DNA]</scope>
    <source>
        <strain evidence="6 7">SPR</strain>
    </source>
</reference>
<dbReference type="InParanoid" id="A0A0D2K0F6"/>
<dbReference type="PROSITE" id="PS50109">
    <property type="entry name" value="HIS_KIN"/>
    <property type="match status" value="1"/>
</dbReference>
<feature type="transmembrane region" description="Helical" evidence="4">
    <location>
        <begin position="151"/>
        <end position="175"/>
    </location>
</feature>
<proteinExistence type="predicted"/>
<sequence length="436" mass="49396">MKKKKPSIRRYITWYLLALTGLVTLVYSLLMNFYLIKGIKSEAGFDMELKATYFAQDYKENPHSPLPKDILVSSCIGLQNLPDNYKRTFAGEKYEHRELLLSREKPENGNQEDENYLLLLPYDLHDGKRLFITKTYKPEHDAVSNHYGINLLFFLAFPLGIFVVALFFMAVRFMLQKLYLPMGKLLDWAGNLDAGGLAKPAPDFGFEEVNHLASLLHGNMKKLSQTLEREQRFLRNASHELRTPIAIIKSNIELLDKIEGAVTGPVQLPWERIRRAAHNMNQLVETLLWLGMDEKKPLKPANVALDSLTNELIRENSYLLEGKDVKVELDLNPSQVRVDPYAARIAIGNLIRNAFQYTALGKVKVAVQGNSVVVINLNQTPEDFDHTGSDYGFGLGLVLVDQITEKSGWQYENRGVRGGREARLSFSAAICEPVSP</sequence>
<evidence type="ECO:0000313" key="7">
    <source>
        <dbReference type="Proteomes" id="UP000032233"/>
    </source>
</evidence>
<keyword evidence="4" id="KW-0472">Membrane</keyword>
<dbReference type="SUPFAM" id="SSF55874">
    <property type="entry name" value="ATPase domain of HSP90 chaperone/DNA topoisomerase II/histidine kinase"/>
    <property type="match status" value="1"/>
</dbReference>
<keyword evidence="4" id="KW-0812">Transmembrane</keyword>
<feature type="domain" description="Histidine kinase" evidence="5">
    <location>
        <begin position="236"/>
        <end position="430"/>
    </location>
</feature>
<dbReference type="SMART" id="SM00388">
    <property type="entry name" value="HisKA"/>
    <property type="match status" value="1"/>
</dbReference>
<comment type="catalytic activity">
    <reaction evidence="1">
        <text>ATP + protein L-histidine = ADP + protein N-phospho-L-histidine.</text>
        <dbReference type="EC" id="2.7.13.3"/>
    </reaction>
</comment>
<dbReference type="PANTHER" id="PTHR43547:SF11">
    <property type="entry name" value="HISTIDINE KINASE"/>
    <property type="match status" value="1"/>
</dbReference>
<dbReference type="InterPro" id="IPR003661">
    <property type="entry name" value="HisK_dim/P_dom"/>
</dbReference>
<name>A0A0D2K0F6_9BACT</name>
<gene>
    <name evidence="6" type="ORF">X474_05235</name>
</gene>
<dbReference type="Proteomes" id="UP000032233">
    <property type="component" value="Unassembled WGS sequence"/>
</dbReference>
<evidence type="ECO:0000256" key="1">
    <source>
        <dbReference type="ARBA" id="ARBA00000085"/>
    </source>
</evidence>
<dbReference type="STRING" id="1429043.X474_05235"/>
<dbReference type="OrthoDB" id="9121563at2"/>
<dbReference type="EMBL" id="AZAC01000004">
    <property type="protein sequence ID" value="KIX15225.1"/>
    <property type="molecule type" value="Genomic_DNA"/>
</dbReference>
<dbReference type="GO" id="GO:0000155">
    <property type="term" value="F:phosphorelay sensor kinase activity"/>
    <property type="evidence" value="ECO:0007669"/>
    <property type="project" value="InterPro"/>
</dbReference>
<dbReference type="SUPFAM" id="SSF47384">
    <property type="entry name" value="Homodimeric domain of signal transducing histidine kinase"/>
    <property type="match status" value="1"/>
</dbReference>
<keyword evidence="7" id="KW-1185">Reference proteome</keyword>
<dbReference type="PANTHER" id="PTHR43547">
    <property type="entry name" value="TWO-COMPONENT HISTIDINE KINASE"/>
    <property type="match status" value="1"/>
</dbReference>
<comment type="caution">
    <text evidence="6">The sequence shown here is derived from an EMBL/GenBank/DDBJ whole genome shotgun (WGS) entry which is preliminary data.</text>
</comment>
<accession>A0A0D2K0F6</accession>
<dbReference type="CDD" id="cd00082">
    <property type="entry name" value="HisKA"/>
    <property type="match status" value="1"/>
</dbReference>
<dbReference type="InterPro" id="IPR036097">
    <property type="entry name" value="HisK_dim/P_sf"/>
</dbReference>
<dbReference type="Gene3D" id="1.10.287.130">
    <property type="match status" value="1"/>
</dbReference>
<protein>
    <recommendedName>
        <fullName evidence="2">histidine kinase</fullName>
        <ecNumber evidence="2">2.7.13.3</ecNumber>
    </recommendedName>
</protein>
<dbReference type="PATRIC" id="fig|1429043.3.peg.1116"/>
<evidence type="ECO:0000259" key="5">
    <source>
        <dbReference type="PROSITE" id="PS50109"/>
    </source>
</evidence>
<keyword evidence="4" id="KW-1133">Transmembrane helix</keyword>
<organism evidence="6 7">
    <name type="scientific">Dethiosulfatarculus sandiegensis</name>
    <dbReference type="NCBI Taxonomy" id="1429043"/>
    <lineage>
        <taxon>Bacteria</taxon>
        <taxon>Pseudomonadati</taxon>
        <taxon>Thermodesulfobacteriota</taxon>
        <taxon>Desulfarculia</taxon>
        <taxon>Desulfarculales</taxon>
        <taxon>Desulfarculaceae</taxon>
        <taxon>Dethiosulfatarculus</taxon>
    </lineage>
</organism>
<evidence type="ECO:0000256" key="2">
    <source>
        <dbReference type="ARBA" id="ARBA00012438"/>
    </source>
</evidence>
<evidence type="ECO:0000313" key="6">
    <source>
        <dbReference type="EMBL" id="KIX15225.1"/>
    </source>
</evidence>
<dbReference type="InterPro" id="IPR036890">
    <property type="entry name" value="HATPase_C_sf"/>
</dbReference>
<feature type="transmembrane region" description="Helical" evidence="4">
    <location>
        <begin position="12"/>
        <end position="36"/>
    </location>
</feature>
<keyword evidence="3" id="KW-0597">Phosphoprotein</keyword>
<dbReference type="Gene3D" id="3.30.565.10">
    <property type="entry name" value="Histidine kinase-like ATPase, C-terminal domain"/>
    <property type="match status" value="1"/>
</dbReference>
<evidence type="ECO:0000256" key="4">
    <source>
        <dbReference type="SAM" id="Phobius"/>
    </source>
</evidence>
<dbReference type="AlphaFoldDB" id="A0A0D2K0F6"/>